<name>A0A2N3LD20_9BACI</name>
<dbReference type="SUPFAM" id="SSF55957">
    <property type="entry name" value="Phosphoglucomutase, C-terminal domain"/>
    <property type="match status" value="1"/>
</dbReference>
<dbReference type="EMBL" id="PIQO01000040">
    <property type="protein sequence ID" value="PKR82511.1"/>
    <property type="molecule type" value="Genomic_DNA"/>
</dbReference>
<dbReference type="InterPro" id="IPR036900">
    <property type="entry name" value="A-D-PHexomutase_C_sf"/>
</dbReference>
<dbReference type="Proteomes" id="UP000233440">
    <property type="component" value="Unassembled WGS sequence"/>
</dbReference>
<sequence>MEFIKKLLENGAWFCVRPSRTEPKARFYFCS</sequence>
<comment type="caution">
    <text evidence="2">The sequence shown here is derived from an EMBL/GenBank/DDBJ whole genome shotgun (WGS) entry which is preliminary data.</text>
</comment>
<dbReference type="Pfam" id="PF00408">
    <property type="entry name" value="PGM_PMM_IV"/>
    <property type="match status" value="1"/>
</dbReference>
<dbReference type="Gene3D" id="3.30.310.50">
    <property type="entry name" value="Alpha-D-phosphohexomutase, C-terminal domain"/>
    <property type="match status" value="1"/>
</dbReference>
<organism evidence="2 3">
    <name type="scientific">Heyndrickxia camelliae</name>
    <dbReference type="NCBI Taxonomy" id="1707093"/>
    <lineage>
        <taxon>Bacteria</taxon>
        <taxon>Bacillati</taxon>
        <taxon>Bacillota</taxon>
        <taxon>Bacilli</taxon>
        <taxon>Bacillales</taxon>
        <taxon>Bacillaceae</taxon>
        <taxon>Heyndrickxia</taxon>
    </lineage>
</organism>
<evidence type="ECO:0000259" key="1">
    <source>
        <dbReference type="Pfam" id="PF00408"/>
    </source>
</evidence>
<proteinExistence type="predicted"/>
<gene>
    <name evidence="2" type="ORF">CWO92_24045</name>
</gene>
<keyword evidence="3" id="KW-1185">Reference proteome</keyword>
<accession>A0A2N3LD20</accession>
<dbReference type="AlphaFoldDB" id="A0A2N3LD20"/>
<evidence type="ECO:0000313" key="3">
    <source>
        <dbReference type="Proteomes" id="UP000233440"/>
    </source>
</evidence>
<dbReference type="GO" id="GO:0016868">
    <property type="term" value="F:intramolecular phosphotransferase activity"/>
    <property type="evidence" value="ECO:0007669"/>
    <property type="project" value="InterPro"/>
</dbReference>
<protein>
    <recommendedName>
        <fullName evidence="1">Alpha-D-phosphohexomutase C-terminal domain-containing protein</fullName>
    </recommendedName>
</protein>
<reference evidence="2 3" key="1">
    <citation type="submission" date="2017-11" db="EMBL/GenBank/DDBJ databases">
        <title>Bacillus camelliae sp. nov., isolated from pu'er tea.</title>
        <authorList>
            <person name="Niu L."/>
        </authorList>
    </citation>
    <scope>NUCLEOTIDE SEQUENCE [LARGE SCALE GENOMIC DNA]</scope>
    <source>
        <strain evidence="2 3">7578-1</strain>
    </source>
</reference>
<dbReference type="InterPro" id="IPR005843">
    <property type="entry name" value="A-D-PHexomutase_C"/>
</dbReference>
<evidence type="ECO:0000313" key="2">
    <source>
        <dbReference type="EMBL" id="PKR82511.1"/>
    </source>
</evidence>
<dbReference type="OrthoDB" id="9803322at2"/>
<feature type="domain" description="Alpha-D-phosphohexomutase C-terminal" evidence="1">
    <location>
        <begin position="4"/>
        <end position="29"/>
    </location>
</feature>